<keyword evidence="1" id="KW-0812">Transmembrane</keyword>
<proteinExistence type="predicted"/>
<feature type="transmembrane region" description="Helical" evidence="1">
    <location>
        <begin position="214"/>
        <end position="234"/>
    </location>
</feature>
<feature type="transmembrane region" description="Helical" evidence="1">
    <location>
        <begin position="17"/>
        <end position="36"/>
    </location>
</feature>
<name>A0A524RQ83_9CHRO</name>
<evidence type="ECO:0000256" key="1">
    <source>
        <dbReference type="SAM" id="Phobius"/>
    </source>
</evidence>
<keyword evidence="1" id="KW-1133">Transmembrane helix</keyword>
<dbReference type="Pfam" id="PF04474">
    <property type="entry name" value="DUF554"/>
    <property type="match status" value="1"/>
</dbReference>
<keyword evidence="1" id="KW-0472">Membrane</keyword>
<feature type="transmembrane region" description="Helical" evidence="1">
    <location>
        <begin position="240"/>
        <end position="260"/>
    </location>
</feature>
<dbReference type="AlphaFoldDB" id="A0A524RQ83"/>
<comment type="caution">
    <text evidence="2">The sequence shown here is derived from an EMBL/GenBank/DDBJ whole genome shotgun (WGS) entry which is preliminary data.</text>
</comment>
<dbReference type="InterPro" id="IPR007563">
    <property type="entry name" value="DUF554"/>
</dbReference>
<evidence type="ECO:0000313" key="3">
    <source>
        <dbReference type="Proteomes" id="UP000317990"/>
    </source>
</evidence>
<evidence type="ECO:0000313" key="2">
    <source>
        <dbReference type="EMBL" id="TGG94601.1"/>
    </source>
</evidence>
<feature type="transmembrane region" description="Helical" evidence="1">
    <location>
        <begin position="129"/>
        <end position="152"/>
    </location>
</feature>
<feature type="transmembrane region" description="Helical" evidence="1">
    <location>
        <begin position="172"/>
        <end position="202"/>
    </location>
</feature>
<feature type="transmembrane region" description="Helical" evidence="1">
    <location>
        <begin position="72"/>
        <end position="94"/>
    </location>
</feature>
<reference evidence="2 3" key="1">
    <citation type="journal article" date="2019" name="mSystems">
        <title>Life at home and on the roam: Genomic adaptions reflect the dual lifestyle of an intracellular, facultative symbiont.</title>
        <authorList>
            <person name="Burgsdorf I."/>
        </authorList>
    </citation>
    <scope>NUCLEOTIDE SEQUENCE [LARGE SCALE GENOMIC DNA]</scope>
    <source>
        <strain evidence="2">277cV</strain>
    </source>
</reference>
<dbReference type="PANTHER" id="PTHR36111">
    <property type="entry name" value="INNER MEMBRANE PROTEIN-RELATED"/>
    <property type="match status" value="1"/>
</dbReference>
<gene>
    <name evidence="2" type="ORF">ERJ67_02190</name>
</gene>
<feature type="transmembrane region" description="Helical" evidence="1">
    <location>
        <begin position="48"/>
        <end position="66"/>
    </location>
</feature>
<organism evidence="2 3">
    <name type="scientific">Aphanocapsa feldmannii 277cV</name>
    <dbReference type="NCBI Taxonomy" id="2507553"/>
    <lineage>
        <taxon>Bacteria</taxon>
        <taxon>Bacillati</taxon>
        <taxon>Cyanobacteriota</taxon>
        <taxon>Cyanophyceae</taxon>
        <taxon>Oscillatoriophycideae</taxon>
        <taxon>Chroococcales</taxon>
        <taxon>Microcystaceae</taxon>
        <taxon>Aphanocapsa</taxon>
    </lineage>
</organism>
<sequence>MLTAPILIHWLQATSGSWFNALAVLCGVLVGSCLGHRLPRDLRDQARGWLGLVTLVIGLRMAIGAAEDVSLSAAGLAIPAELLTLLSLVAGAALGHRLRLARRLEQWLQPMTAALQGPRSSATALDPGLLSGTFVLFCVGPLTLLGCLRNALLASPDLLLVKGSMDGLTAVLLSATYGPLVALVVVPLLLFQLGISSLALLFHGAVIADPSDPTLLISTVVGGVLVVGLAFQLAGLPHPAVTDALPSLLLVVLFTHLLALL</sequence>
<dbReference type="Proteomes" id="UP000317990">
    <property type="component" value="Unassembled WGS sequence"/>
</dbReference>
<accession>A0A524RQ83</accession>
<protein>
    <submittedName>
        <fullName evidence="2">DUF554 family protein</fullName>
    </submittedName>
</protein>
<dbReference type="EMBL" id="SRMO01000033">
    <property type="protein sequence ID" value="TGG94601.1"/>
    <property type="molecule type" value="Genomic_DNA"/>
</dbReference>
<dbReference type="PANTHER" id="PTHR36111:SF2">
    <property type="entry name" value="INNER MEMBRANE PROTEIN"/>
    <property type="match status" value="1"/>
</dbReference>